<evidence type="ECO:0000256" key="1">
    <source>
        <dbReference type="SAM" id="MobiDB-lite"/>
    </source>
</evidence>
<feature type="region of interest" description="Disordered" evidence="1">
    <location>
        <begin position="41"/>
        <end position="85"/>
    </location>
</feature>
<organism evidence="2">
    <name type="scientific">Oryza brachyantha</name>
    <name type="common">malo sina</name>
    <dbReference type="NCBI Taxonomy" id="4533"/>
    <lineage>
        <taxon>Eukaryota</taxon>
        <taxon>Viridiplantae</taxon>
        <taxon>Streptophyta</taxon>
        <taxon>Embryophyta</taxon>
        <taxon>Tracheophyta</taxon>
        <taxon>Spermatophyta</taxon>
        <taxon>Magnoliopsida</taxon>
        <taxon>Liliopsida</taxon>
        <taxon>Poales</taxon>
        <taxon>Poaceae</taxon>
        <taxon>BOP clade</taxon>
        <taxon>Oryzoideae</taxon>
        <taxon>Oryzeae</taxon>
        <taxon>Oryzinae</taxon>
        <taxon>Oryza</taxon>
    </lineage>
</organism>
<reference evidence="2" key="2">
    <citation type="submission" date="2013-04" db="UniProtKB">
        <authorList>
            <consortium name="EnsemblPlants"/>
        </authorList>
    </citation>
    <scope>IDENTIFICATION</scope>
</reference>
<dbReference type="AlphaFoldDB" id="J3LLC7"/>
<protein>
    <submittedName>
        <fullName evidence="2">Uncharacterized protein</fullName>
    </submittedName>
</protein>
<name>J3LLC7_ORYBR</name>
<evidence type="ECO:0000313" key="3">
    <source>
        <dbReference type="Proteomes" id="UP000006038"/>
    </source>
</evidence>
<proteinExistence type="predicted"/>
<dbReference type="Gramene" id="OB03G18530.1">
    <property type="protein sequence ID" value="OB03G18530.1"/>
    <property type="gene ID" value="OB03G18530"/>
</dbReference>
<sequence length="85" mass="10207">MNAIEWELAAHQENEEGNNSVDDFFSKWYFPISTLYFRQESQKRPDKMQYPKATSHLFLRSRRRRRPDAEEHAAAPQPVDPTRRE</sequence>
<dbReference type="EnsemblPlants" id="OB03G18530.1">
    <property type="protein sequence ID" value="OB03G18530.1"/>
    <property type="gene ID" value="OB03G18530"/>
</dbReference>
<dbReference type="HOGENOM" id="CLU_2519211_0_0_1"/>
<keyword evidence="3" id="KW-1185">Reference proteome</keyword>
<dbReference type="OMA" id="WYFPIST"/>
<dbReference type="Proteomes" id="UP000006038">
    <property type="component" value="Chromosome 3"/>
</dbReference>
<evidence type="ECO:0000313" key="2">
    <source>
        <dbReference type="EnsemblPlants" id="OB03G18530.1"/>
    </source>
</evidence>
<accession>J3LLC7</accession>
<reference evidence="2" key="1">
    <citation type="journal article" date="2013" name="Nat. Commun.">
        <title>Whole-genome sequencing of Oryza brachyantha reveals mechanisms underlying Oryza genome evolution.</title>
        <authorList>
            <person name="Chen J."/>
            <person name="Huang Q."/>
            <person name="Gao D."/>
            <person name="Wang J."/>
            <person name="Lang Y."/>
            <person name="Liu T."/>
            <person name="Li B."/>
            <person name="Bai Z."/>
            <person name="Luis Goicoechea J."/>
            <person name="Liang C."/>
            <person name="Chen C."/>
            <person name="Zhang W."/>
            <person name="Sun S."/>
            <person name="Liao Y."/>
            <person name="Zhang X."/>
            <person name="Yang L."/>
            <person name="Song C."/>
            <person name="Wang M."/>
            <person name="Shi J."/>
            <person name="Liu G."/>
            <person name="Liu J."/>
            <person name="Zhou H."/>
            <person name="Zhou W."/>
            <person name="Yu Q."/>
            <person name="An N."/>
            <person name="Chen Y."/>
            <person name="Cai Q."/>
            <person name="Wang B."/>
            <person name="Liu B."/>
            <person name="Min J."/>
            <person name="Huang Y."/>
            <person name="Wu H."/>
            <person name="Li Z."/>
            <person name="Zhang Y."/>
            <person name="Yin Y."/>
            <person name="Song W."/>
            <person name="Jiang J."/>
            <person name="Jackson S.A."/>
            <person name="Wing R.A."/>
            <person name="Wang J."/>
            <person name="Chen M."/>
        </authorList>
    </citation>
    <scope>NUCLEOTIDE SEQUENCE [LARGE SCALE GENOMIC DNA]</scope>
    <source>
        <strain evidence="2">cv. IRGC 101232</strain>
    </source>
</reference>